<evidence type="ECO:0000313" key="2">
    <source>
        <dbReference type="Proteomes" id="UP000529795"/>
    </source>
</evidence>
<name>A0A840FLI5_9SPHN</name>
<keyword evidence="2" id="KW-1185">Reference proteome</keyword>
<protein>
    <submittedName>
        <fullName evidence="1">Uncharacterized protein</fullName>
    </submittedName>
</protein>
<evidence type="ECO:0000313" key="1">
    <source>
        <dbReference type="EMBL" id="MBB4154175.1"/>
    </source>
</evidence>
<proteinExistence type="predicted"/>
<dbReference type="AlphaFoldDB" id="A0A840FLI5"/>
<dbReference type="RefSeq" id="WP_183984446.1">
    <property type="nucleotide sequence ID" value="NZ_JACIEV010000005.1"/>
</dbReference>
<accession>A0A840FLI5</accession>
<reference evidence="1 2" key="1">
    <citation type="submission" date="2020-08" db="EMBL/GenBank/DDBJ databases">
        <title>Genomic Encyclopedia of Type Strains, Phase IV (KMG-IV): sequencing the most valuable type-strain genomes for metagenomic binning, comparative biology and taxonomic classification.</title>
        <authorList>
            <person name="Goeker M."/>
        </authorList>
    </citation>
    <scope>NUCLEOTIDE SEQUENCE [LARGE SCALE GENOMIC DNA]</scope>
    <source>
        <strain evidence="1 2">YC6723</strain>
    </source>
</reference>
<dbReference type="Proteomes" id="UP000529795">
    <property type="component" value="Unassembled WGS sequence"/>
</dbReference>
<comment type="caution">
    <text evidence="1">The sequence shown here is derived from an EMBL/GenBank/DDBJ whole genome shotgun (WGS) entry which is preliminary data.</text>
</comment>
<sequence length="214" mass="23727">MKIKASFDGLKLALSNFEGEIAGAATEAMRETMPLAKQELRDQITSSGLGQRLANTWRGNVYPQSRRSVNPAGYIYSNAPDIVDAFSRGATIRPLAGRRFLAIPTNNVPQTRARGARKQMTPEEVQLAFNQDLFFKRGPNGRVYAFVNAVQSRNRKSFKPSTKGRLAQGRAEKPVLMFVMVPAVRLPKLLDLDAVAAKWTSRFEASFAQRVEAP</sequence>
<dbReference type="EMBL" id="JACIEV010000005">
    <property type="protein sequence ID" value="MBB4154175.1"/>
    <property type="molecule type" value="Genomic_DNA"/>
</dbReference>
<organism evidence="1 2">
    <name type="scientific">Sphingomonas jinjuensis</name>
    <dbReference type="NCBI Taxonomy" id="535907"/>
    <lineage>
        <taxon>Bacteria</taxon>
        <taxon>Pseudomonadati</taxon>
        <taxon>Pseudomonadota</taxon>
        <taxon>Alphaproteobacteria</taxon>
        <taxon>Sphingomonadales</taxon>
        <taxon>Sphingomonadaceae</taxon>
        <taxon>Sphingomonas</taxon>
    </lineage>
</organism>
<gene>
    <name evidence="1" type="ORF">GGQ80_002085</name>
</gene>
<dbReference type="InterPro" id="IPR045622">
    <property type="entry name" value="DUF6441"/>
</dbReference>
<dbReference type="Pfam" id="PF20039">
    <property type="entry name" value="DUF6441"/>
    <property type="match status" value="1"/>
</dbReference>